<dbReference type="InterPro" id="IPR037274">
    <property type="entry name" value="Znf_CHY_sf"/>
</dbReference>
<dbReference type="PANTHER" id="PTHR28082:SF1">
    <property type="entry name" value="HELPER OF TIM PROTEIN 13"/>
    <property type="match status" value="1"/>
</dbReference>
<reference evidence="5 6" key="1">
    <citation type="submission" date="2019-03" db="EMBL/GenBank/DDBJ databases">
        <title>Genomics of glacier-inhabiting Cryobacterium strains.</title>
        <authorList>
            <person name="Liu Q."/>
            <person name="Xin Y.-H."/>
        </authorList>
    </citation>
    <scope>NUCLEOTIDE SEQUENCE [LARGE SCALE GENOMIC DNA]</scope>
    <source>
        <strain evidence="6">TMT1-22</strain>
    </source>
</reference>
<feature type="domain" description="CHY-type" evidence="4">
    <location>
        <begin position="5"/>
        <end position="85"/>
    </location>
</feature>
<evidence type="ECO:0000313" key="5">
    <source>
        <dbReference type="EMBL" id="TFC43141.1"/>
    </source>
</evidence>
<comment type="caution">
    <text evidence="5">The sequence shown here is derived from an EMBL/GenBank/DDBJ whole genome shotgun (WGS) entry which is preliminary data.</text>
</comment>
<name>A0AAQ2C4U9_9MICO</name>
<dbReference type="PROSITE" id="PS51266">
    <property type="entry name" value="ZF_CHY"/>
    <property type="match status" value="1"/>
</dbReference>
<evidence type="ECO:0000256" key="2">
    <source>
        <dbReference type="ARBA" id="ARBA00022771"/>
    </source>
</evidence>
<gene>
    <name evidence="5" type="ORF">E3O49_13280</name>
</gene>
<evidence type="ECO:0000259" key="4">
    <source>
        <dbReference type="PROSITE" id="PS51266"/>
    </source>
</evidence>
<accession>A0AAQ2C4U9</accession>
<dbReference type="InterPro" id="IPR016694">
    <property type="entry name" value="UCP017292"/>
</dbReference>
<evidence type="ECO:0000256" key="3">
    <source>
        <dbReference type="ARBA" id="ARBA00022833"/>
    </source>
</evidence>
<dbReference type="InterPro" id="IPR008913">
    <property type="entry name" value="Znf_CHY"/>
</dbReference>
<dbReference type="Pfam" id="PF05495">
    <property type="entry name" value="zf-CHY"/>
    <property type="match status" value="1"/>
</dbReference>
<keyword evidence="1" id="KW-0479">Metal-binding</keyword>
<keyword evidence="3" id="KW-0862">Zinc</keyword>
<protein>
    <recommendedName>
        <fullName evidence="4">CHY-type domain-containing protein</fullName>
    </recommendedName>
</protein>
<evidence type="ECO:0000313" key="6">
    <source>
        <dbReference type="Proteomes" id="UP000297403"/>
    </source>
</evidence>
<dbReference type="GO" id="GO:0045041">
    <property type="term" value="P:protein import into mitochondrial intermembrane space"/>
    <property type="evidence" value="ECO:0007669"/>
    <property type="project" value="TreeGrafter"/>
</dbReference>
<dbReference type="PIRSF" id="PIRSF017292">
    <property type="entry name" value="UCP017292_Znf_CHY"/>
    <property type="match status" value="1"/>
</dbReference>
<dbReference type="SUPFAM" id="SSF161219">
    <property type="entry name" value="CHY zinc finger-like"/>
    <property type="match status" value="1"/>
</dbReference>
<sequence>MHGQTVDDQTRCAHYRTERDVVAIKFVCCERFYPCYQCHAAAETHPARQWPADRWAEHAILCGACGDTLSIADYRETDRCPRCDAAFNDGCRTHAHLYFDVPEALA</sequence>
<dbReference type="EMBL" id="SOFY01000071">
    <property type="protein sequence ID" value="TFC43141.1"/>
    <property type="molecule type" value="Genomic_DNA"/>
</dbReference>
<dbReference type="PANTHER" id="PTHR28082">
    <property type="entry name" value="ZINC FINGER PROTEIN"/>
    <property type="match status" value="1"/>
</dbReference>
<dbReference type="Proteomes" id="UP000297403">
    <property type="component" value="Unassembled WGS sequence"/>
</dbReference>
<dbReference type="AlphaFoldDB" id="A0AAQ2C4U9"/>
<proteinExistence type="predicted"/>
<keyword evidence="6" id="KW-1185">Reference proteome</keyword>
<organism evidence="5 6">
    <name type="scientific">Cryobacterium shii</name>
    <dbReference type="NCBI Taxonomy" id="1259235"/>
    <lineage>
        <taxon>Bacteria</taxon>
        <taxon>Bacillati</taxon>
        <taxon>Actinomycetota</taxon>
        <taxon>Actinomycetes</taxon>
        <taxon>Micrococcales</taxon>
        <taxon>Microbacteriaceae</taxon>
        <taxon>Cryobacterium</taxon>
    </lineage>
</organism>
<dbReference type="InterPro" id="IPR052604">
    <property type="entry name" value="Mito_Tim_assembly_helper"/>
</dbReference>
<evidence type="ECO:0000256" key="1">
    <source>
        <dbReference type="ARBA" id="ARBA00022723"/>
    </source>
</evidence>
<keyword evidence="2" id="KW-0863">Zinc-finger</keyword>
<dbReference type="GO" id="GO:0008270">
    <property type="term" value="F:zinc ion binding"/>
    <property type="evidence" value="ECO:0007669"/>
    <property type="project" value="UniProtKB-KW"/>
</dbReference>